<feature type="compositionally biased region" description="Polar residues" evidence="1">
    <location>
        <begin position="164"/>
        <end position="181"/>
    </location>
</feature>
<sequence>MGEKSGTGTRLPSGLVLVPLHLRPDLFSSCAELLNQTWRRSLGARIHSLERSSDDFPVCLALVENPGGPVLGHVRLCRVIGLADSLFVESVVVSEELRGKGYGRKLMEATERYARGRGFRNMHLTTHDKQYFYSHLGYQLSEPVQNMGSLGSLVPSGMFQTMIRTGNTSSGISTPHAQANGPSPPIPVPPATQTSPCTSKPHPPPPLLSTSPPAPPPPPIPPPLPTTSPPAPPPPPLPPANLPAPPPLPATASPQLPSTTPPPIPPPTPSATLLAFPPPPAPPPLPPTNPPAPPPAPTTGPTTSLSALSPHLASMSLSCPPSHQTTVRTGPDQTLQSPYRDFRGQTIFWMKKSI</sequence>
<feature type="compositionally biased region" description="Pro residues" evidence="1">
    <location>
        <begin position="201"/>
        <end position="249"/>
    </location>
</feature>
<name>A0A8C5PH12_9ANUR</name>
<dbReference type="PANTHER" id="PTHR13538">
    <property type="entry name" value="N-ACETYLTRANSFERASE 6"/>
    <property type="match status" value="1"/>
</dbReference>
<dbReference type="InterPro" id="IPR016181">
    <property type="entry name" value="Acyl_CoA_acyltransferase"/>
</dbReference>
<dbReference type="OrthoDB" id="329272at2759"/>
<reference evidence="3" key="1">
    <citation type="submission" date="2025-08" db="UniProtKB">
        <authorList>
            <consortium name="Ensembl"/>
        </authorList>
    </citation>
    <scope>IDENTIFICATION</scope>
</reference>
<dbReference type="PROSITE" id="PS51186">
    <property type="entry name" value="GNAT"/>
    <property type="match status" value="1"/>
</dbReference>
<keyword evidence="4" id="KW-1185">Reference proteome</keyword>
<proteinExistence type="predicted"/>
<feature type="region of interest" description="Disordered" evidence="1">
    <location>
        <begin position="164"/>
        <end position="339"/>
    </location>
</feature>
<organism evidence="3 4">
    <name type="scientific">Leptobrachium leishanense</name>
    <name type="common">Leishan spiny toad</name>
    <dbReference type="NCBI Taxonomy" id="445787"/>
    <lineage>
        <taxon>Eukaryota</taxon>
        <taxon>Metazoa</taxon>
        <taxon>Chordata</taxon>
        <taxon>Craniata</taxon>
        <taxon>Vertebrata</taxon>
        <taxon>Euteleostomi</taxon>
        <taxon>Amphibia</taxon>
        <taxon>Batrachia</taxon>
        <taxon>Anura</taxon>
        <taxon>Pelobatoidea</taxon>
        <taxon>Megophryidae</taxon>
        <taxon>Leptobrachium</taxon>
    </lineage>
</organism>
<dbReference type="Pfam" id="PF00583">
    <property type="entry name" value="Acetyltransf_1"/>
    <property type="match status" value="1"/>
</dbReference>
<dbReference type="Gene3D" id="3.40.630.30">
    <property type="match status" value="1"/>
</dbReference>
<dbReference type="PRINTS" id="PR01217">
    <property type="entry name" value="PRICHEXTENSN"/>
</dbReference>
<feature type="domain" description="N-acetyltransferase" evidence="2">
    <location>
        <begin position="17"/>
        <end position="163"/>
    </location>
</feature>
<dbReference type="InterPro" id="IPR039840">
    <property type="entry name" value="NAA80"/>
</dbReference>
<accession>A0A8C5PH12</accession>
<gene>
    <name evidence="3" type="primary">NAA80</name>
</gene>
<feature type="compositionally biased region" description="Pro residues" evidence="1">
    <location>
        <begin position="276"/>
        <end position="298"/>
    </location>
</feature>
<evidence type="ECO:0000259" key="2">
    <source>
        <dbReference type="PROSITE" id="PS51186"/>
    </source>
</evidence>
<reference evidence="3" key="2">
    <citation type="submission" date="2025-09" db="UniProtKB">
        <authorList>
            <consortium name="Ensembl"/>
        </authorList>
    </citation>
    <scope>IDENTIFICATION</scope>
</reference>
<evidence type="ECO:0000313" key="3">
    <source>
        <dbReference type="Ensembl" id="ENSLLEP00000022675.1"/>
    </source>
</evidence>
<dbReference type="AlphaFoldDB" id="A0A8C5PH12"/>
<dbReference type="PANTHER" id="PTHR13538:SF4">
    <property type="entry name" value="N-ALPHA-ACETYLTRANSFERASE 80"/>
    <property type="match status" value="1"/>
</dbReference>
<dbReference type="SUPFAM" id="SSF55729">
    <property type="entry name" value="Acyl-CoA N-acyltransferases (Nat)"/>
    <property type="match status" value="1"/>
</dbReference>
<dbReference type="GO" id="GO:0008080">
    <property type="term" value="F:N-acetyltransferase activity"/>
    <property type="evidence" value="ECO:0007669"/>
    <property type="project" value="InterPro"/>
</dbReference>
<dbReference type="Proteomes" id="UP000694569">
    <property type="component" value="Unplaced"/>
</dbReference>
<dbReference type="InterPro" id="IPR000182">
    <property type="entry name" value="GNAT_dom"/>
</dbReference>
<protein>
    <submittedName>
        <fullName evidence="3">N-alpha-acetyltransferase 80, NatH catalytic subunit</fullName>
    </submittedName>
</protein>
<dbReference type="GeneTree" id="ENSGT00390000000980"/>
<feature type="compositionally biased region" description="Pro residues" evidence="1">
    <location>
        <begin position="259"/>
        <end position="269"/>
    </location>
</feature>
<evidence type="ECO:0000256" key="1">
    <source>
        <dbReference type="SAM" id="MobiDB-lite"/>
    </source>
</evidence>
<evidence type="ECO:0000313" key="4">
    <source>
        <dbReference type="Proteomes" id="UP000694569"/>
    </source>
</evidence>
<dbReference type="GO" id="GO:0005737">
    <property type="term" value="C:cytoplasm"/>
    <property type="evidence" value="ECO:0007669"/>
    <property type="project" value="TreeGrafter"/>
</dbReference>
<dbReference type="CDD" id="cd04301">
    <property type="entry name" value="NAT_SF"/>
    <property type="match status" value="1"/>
</dbReference>
<feature type="compositionally biased region" description="Polar residues" evidence="1">
    <location>
        <begin position="315"/>
        <end position="337"/>
    </location>
</feature>
<dbReference type="Ensembl" id="ENSLLET00000023546.1">
    <property type="protein sequence ID" value="ENSLLEP00000022675.1"/>
    <property type="gene ID" value="ENSLLEG00000014393.1"/>
</dbReference>
<feature type="compositionally biased region" description="Low complexity" evidence="1">
    <location>
        <begin position="299"/>
        <end position="310"/>
    </location>
</feature>
<dbReference type="GO" id="GO:1905502">
    <property type="term" value="F:acetyl-CoA binding"/>
    <property type="evidence" value="ECO:0007669"/>
    <property type="project" value="TreeGrafter"/>
</dbReference>